<evidence type="ECO:0000259" key="18">
    <source>
        <dbReference type="Pfam" id="PF00361"/>
    </source>
</evidence>
<name>Q5W912_LINAN</name>
<dbReference type="GO" id="GO:0005743">
    <property type="term" value="C:mitochondrial inner membrane"/>
    <property type="evidence" value="ECO:0007669"/>
    <property type="project" value="UniProtKB-SubCell"/>
</dbReference>
<keyword evidence="13 17" id="KW-0830">Ubiquinone</keyword>
<dbReference type="EC" id="7.1.1.2" evidence="3 17"/>
<evidence type="ECO:0000256" key="6">
    <source>
        <dbReference type="ARBA" id="ARBA00022660"/>
    </source>
</evidence>
<keyword evidence="8 17" id="KW-0999">Mitochondrion inner membrane</keyword>
<proteinExistence type="inferred from homology"/>
<evidence type="ECO:0000256" key="13">
    <source>
        <dbReference type="ARBA" id="ARBA00023075"/>
    </source>
</evidence>
<keyword evidence="9 17" id="KW-1278">Translocase</keyword>
<gene>
    <name evidence="19" type="primary">nad2</name>
</gene>
<dbReference type="GO" id="GO:0006120">
    <property type="term" value="P:mitochondrial electron transport, NADH to ubiquinone"/>
    <property type="evidence" value="ECO:0007669"/>
    <property type="project" value="InterPro"/>
</dbReference>
<feature type="transmembrane region" description="Helical" evidence="17">
    <location>
        <begin position="282"/>
        <end position="307"/>
    </location>
</feature>
<evidence type="ECO:0000256" key="5">
    <source>
        <dbReference type="ARBA" id="ARBA00022448"/>
    </source>
</evidence>
<keyword evidence="14 17" id="KW-0496">Mitochondrion</keyword>
<keyword evidence="5" id="KW-0813">Transport</keyword>
<evidence type="ECO:0000256" key="4">
    <source>
        <dbReference type="ARBA" id="ARBA00021008"/>
    </source>
</evidence>
<dbReference type="PRINTS" id="PR01436">
    <property type="entry name" value="NADHDHGNASE2"/>
</dbReference>
<dbReference type="PANTHER" id="PTHR46552">
    <property type="entry name" value="NADH-UBIQUINONE OXIDOREDUCTASE CHAIN 2"/>
    <property type="match status" value="1"/>
</dbReference>
<evidence type="ECO:0000256" key="10">
    <source>
        <dbReference type="ARBA" id="ARBA00022982"/>
    </source>
</evidence>
<evidence type="ECO:0000256" key="11">
    <source>
        <dbReference type="ARBA" id="ARBA00022989"/>
    </source>
</evidence>
<protein>
    <recommendedName>
        <fullName evidence="4 17">NADH-ubiquinone oxidoreductase chain 2</fullName>
        <ecNumber evidence="3 17">7.1.1.2</ecNumber>
    </recommendedName>
</protein>
<feature type="transmembrane region" description="Helical" evidence="17">
    <location>
        <begin position="41"/>
        <end position="60"/>
    </location>
</feature>
<comment type="similarity">
    <text evidence="2 17">Belongs to the complex I subunit 2 family.</text>
</comment>
<evidence type="ECO:0000256" key="14">
    <source>
        <dbReference type="ARBA" id="ARBA00023128"/>
    </source>
</evidence>
<evidence type="ECO:0000256" key="8">
    <source>
        <dbReference type="ARBA" id="ARBA00022792"/>
    </source>
</evidence>
<feature type="transmembrane region" description="Helical" evidence="17">
    <location>
        <begin position="328"/>
        <end position="345"/>
    </location>
</feature>
<reference evidence="19" key="1">
    <citation type="journal article" date="2005" name="J. Mol. Evol.">
        <title>Novel repetitive structures, deviant protein-encoding sequences and unidentified ORFs in the mitochondrial genome of the brachiopod Lingula anatina.</title>
        <authorList>
            <person name="Endo K."/>
            <person name="Noguchi Y."/>
            <person name="Ueshima R."/>
            <person name="Jacobs H.T."/>
        </authorList>
    </citation>
    <scope>NUCLEOTIDE SEQUENCE</scope>
</reference>
<dbReference type="InterPro" id="IPR001750">
    <property type="entry name" value="ND/Mrp_TM"/>
</dbReference>
<keyword evidence="15 17" id="KW-0472">Membrane</keyword>
<evidence type="ECO:0000313" key="19">
    <source>
        <dbReference type="EMBL" id="BAD69572.1"/>
    </source>
</evidence>
<feature type="transmembrane region" description="Helical" evidence="17">
    <location>
        <begin position="100"/>
        <end position="122"/>
    </location>
</feature>
<evidence type="ECO:0000256" key="7">
    <source>
        <dbReference type="ARBA" id="ARBA00022692"/>
    </source>
</evidence>
<feature type="transmembrane region" description="Helical" evidence="17">
    <location>
        <begin position="158"/>
        <end position="178"/>
    </location>
</feature>
<keyword evidence="7 17" id="KW-0812">Transmembrane</keyword>
<dbReference type="GO" id="GO:0008137">
    <property type="term" value="F:NADH dehydrogenase (ubiquinone) activity"/>
    <property type="evidence" value="ECO:0007669"/>
    <property type="project" value="UniProtKB-EC"/>
</dbReference>
<keyword evidence="6 17" id="KW-0679">Respiratory chain</keyword>
<dbReference type="EMBL" id="AB178773">
    <property type="protein sequence ID" value="BAD69572.1"/>
    <property type="molecule type" value="Genomic_DNA"/>
</dbReference>
<feature type="domain" description="NADH:quinone oxidoreductase/Mrp antiporter transmembrane" evidence="18">
    <location>
        <begin position="39"/>
        <end position="293"/>
    </location>
</feature>
<comment type="subcellular location">
    <subcellularLocation>
        <location evidence="1 17">Mitochondrion inner membrane</location>
        <topology evidence="1 17">Multi-pass membrane protein</topology>
    </subcellularLocation>
</comment>
<feature type="transmembrane region" description="Helical" evidence="17">
    <location>
        <begin position="248"/>
        <end position="270"/>
    </location>
</feature>
<evidence type="ECO:0000256" key="12">
    <source>
        <dbReference type="ARBA" id="ARBA00023027"/>
    </source>
</evidence>
<feature type="transmembrane region" description="Helical" evidence="17">
    <location>
        <begin position="66"/>
        <end position="88"/>
    </location>
</feature>
<keyword evidence="11 17" id="KW-1133">Transmembrane helix</keyword>
<dbReference type="Pfam" id="PF00361">
    <property type="entry name" value="Proton_antipo_M"/>
    <property type="match status" value="1"/>
</dbReference>
<feature type="transmembrane region" description="Helical" evidence="17">
    <location>
        <begin position="12"/>
        <end position="29"/>
    </location>
</feature>
<evidence type="ECO:0000256" key="16">
    <source>
        <dbReference type="ARBA" id="ARBA00049551"/>
    </source>
</evidence>
<geneLocation type="mitochondrion" evidence="19"/>
<evidence type="ECO:0000256" key="3">
    <source>
        <dbReference type="ARBA" id="ARBA00012944"/>
    </source>
</evidence>
<evidence type="ECO:0000256" key="9">
    <source>
        <dbReference type="ARBA" id="ARBA00022967"/>
    </source>
</evidence>
<comment type="function">
    <text evidence="17">Core subunit of the mitochondrial membrane respiratory chain NADH dehydrogenase (Complex I) which catalyzes electron transfer from NADH through the respiratory chain, using ubiquinone as an electron acceptor. Essential for the catalytic activity and assembly of complex I.</text>
</comment>
<comment type="catalytic activity">
    <reaction evidence="16 17">
        <text>a ubiquinone + NADH + 5 H(+)(in) = a ubiquinol + NAD(+) + 4 H(+)(out)</text>
        <dbReference type="Rhea" id="RHEA:29091"/>
        <dbReference type="Rhea" id="RHEA-COMP:9565"/>
        <dbReference type="Rhea" id="RHEA-COMP:9566"/>
        <dbReference type="ChEBI" id="CHEBI:15378"/>
        <dbReference type="ChEBI" id="CHEBI:16389"/>
        <dbReference type="ChEBI" id="CHEBI:17976"/>
        <dbReference type="ChEBI" id="CHEBI:57540"/>
        <dbReference type="ChEBI" id="CHEBI:57945"/>
        <dbReference type="EC" id="7.1.1.2"/>
    </reaction>
</comment>
<accession>Q5W912</accession>
<organism evidence="19">
    <name type="scientific">Lingula anatina</name>
    <name type="common">Brachiopod</name>
    <name type="synonym">Lingula unguis</name>
    <dbReference type="NCBI Taxonomy" id="7574"/>
    <lineage>
        <taxon>Eukaryota</taxon>
        <taxon>Metazoa</taxon>
        <taxon>Spiralia</taxon>
        <taxon>Lophotrochozoa</taxon>
        <taxon>Brachiopoda</taxon>
        <taxon>Linguliformea</taxon>
        <taxon>Lingulata</taxon>
        <taxon>Lingulida</taxon>
        <taxon>Linguloidea</taxon>
        <taxon>Lingulidae</taxon>
        <taxon>Lingula</taxon>
    </lineage>
</organism>
<evidence type="ECO:0000256" key="1">
    <source>
        <dbReference type="ARBA" id="ARBA00004448"/>
    </source>
</evidence>
<keyword evidence="10 17" id="KW-0249">Electron transport</keyword>
<evidence type="ECO:0000256" key="17">
    <source>
        <dbReference type="RuleBase" id="RU003403"/>
    </source>
</evidence>
<sequence length="346" mass="39137">MSGSILTSVGSRIFSLNTIHTYFFFILMFSGGLMCSSCTDLFTGWVGMEVMLLCFFPVVLKHHMPWLSVLGCVNYFVIQVIGSNLYFVSSCFMSAFDSKHWMISILLALFLKLGMFPFSFWVPKVYSSLEWGGCLMVSVWQKYGPLFIMANNYLNQKFWWLVTLSGVLSVWIGGMLGVTVNSVRVLMGWSSVCHAGWMAILTLTSEWILLLYFLTYALICTALFSMFELTGLMNFSSFAYYSQTTRACLCLGLLSMAGVPPLSGFFLKWVGLLSLIESGFELISLALIMGSGMSALLYMNLVFTLSVHSWAMSLSYPITTPMWEAGDYIRMFILIFMFPFLFFFLN</sequence>
<keyword evidence="12 17" id="KW-0520">NAD</keyword>
<dbReference type="AlphaFoldDB" id="Q5W912"/>
<evidence type="ECO:0000256" key="2">
    <source>
        <dbReference type="ARBA" id="ARBA00007012"/>
    </source>
</evidence>
<feature type="transmembrane region" description="Helical" evidence="17">
    <location>
        <begin position="209"/>
        <end position="227"/>
    </location>
</feature>
<dbReference type="InterPro" id="IPR050175">
    <property type="entry name" value="Complex_I_Subunit_2"/>
</dbReference>
<dbReference type="InterPro" id="IPR003917">
    <property type="entry name" value="NADH_UbQ_OxRdtase_chain2"/>
</dbReference>
<evidence type="ECO:0000256" key="15">
    <source>
        <dbReference type="ARBA" id="ARBA00023136"/>
    </source>
</evidence>
<dbReference type="PANTHER" id="PTHR46552:SF1">
    <property type="entry name" value="NADH-UBIQUINONE OXIDOREDUCTASE CHAIN 2"/>
    <property type="match status" value="1"/>
</dbReference>